<reference evidence="8" key="1">
    <citation type="journal article" date="2022" name="DNA Res.">
        <title>Genome analysis of five recently described species of the CUG-Ser clade uncovers Candida theae as a new hybrid lineage with pathogenic potential in the Candida parapsilosis species complex.</title>
        <authorList>
            <person name="Mixao V."/>
            <person name="Del Olmo V."/>
            <person name="Hegedusova E."/>
            <person name="Saus E."/>
            <person name="Pryszcz L."/>
            <person name="Cillingova A."/>
            <person name="Nosek J."/>
            <person name="Gabaldon T."/>
        </authorList>
    </citation>
    <scope>NUCLEOTIDE SEQUENCE</scope>
    <source>
        <strain evidence="8">CBS 10844</strain>
    </source>
</reference>
<feature type="compositionally biased region" description="Basic and acidic residues" evidence="5">
    <location>
        <begin position="202"/>
        <end position="217"/>
    </location>
</feature>
<comment type="subcellular location">
    <subcellularLocation>
        <location evidence="1">Membrane</location>
        <topology evidence="1">Multi-pass membrane protein</topology>
    </subcellularLocation>
</comment>
<dbReference type="Proteomes" id="UP001202479">
    <property type="component" value="Unassembled WGS sequence"/>
</dbReference>
<dbReference type="AlphaFoldDB" id="A0AAI9WYE0"/>
<dbReference type="PANTHER" id="PTHR37451">
    <property type="entry name" value="MARVEL DOMAIN"/>
    <property type="match status" value="1"/>
</dbReference>
<dbReference type="Pfam" id="PF01284">
    <property type="entry name" value="MARVEL"/>
    <property type="match status" value="1"/>
</dbReference>
<protein>
    <recommendedName>
        <fullName evidence="7">MARVEL domain-containing protein</fullName>
    </recommendedName>
</protein>
<evidence type="ECO:0000256" key="3">
    <source>
        <dbReference type="ARBA" id="ARBA00022989"/>
    </source>
</evidence>
<dbReference type="RefSeq" id="XP_049180486.1">
    <property type="nucleotide sequence ID" value="XM_049323674.1"/>
</dbReference>
<feature type="domain" description="MARVEL" evidence="7">
    <location>
        <begin position="9"/>
        <end position="141"/>
    </location>
</feature>
<keyword evidence="4 6" id="KW-0472">Membrane</keyword>
<accession>A0AAI9WYE0</accession>
<dbReference type="InterPro" id="IPR008253">
    <property type="entry name" value="Marvel"/>
</dbReference>
<feature type="transmembrane region" description="Helical" evidence="6">
    <location>
        <begin position="129"/>
        <end position="148"/>
    </location>
</feature>
<evidence type="ECO:0000259" key="7">
    <source>
        <dbReference type="Pfam" id="PF01284"/>
    </source>
</evidence>
<evidence type="ECO:0000313" key="8">
    <source>
        <dbReference type="EMBL" id="KAI3404741.2"/>
    </source>
</evidence>
<name>A0AAI9WYE0_9ASCO</name>
<keyword evidence="2 6" id="KW-0812">Transmembrane</keyword>
<dbReference type="GeneID" id="73380061"/>
<evidence type="ECO:0000256" key="1">
    <source>
        <dbReference type="ARBA" id="ARBA00004141"/>
    </source>
</evidence>
<feature type="transmembrane region" description="Helical" evidence="6">
    <location>
        <begin position="7"/>
        <end position="28"/>
    </location>
</feature>
<comment type="caution">
    <text evidence="8">The sequence shown here is derived from an EMBL/GenBank/DDBJ whole genome shotgun (WGS) entry which is preliminary data.</text>
</comment>
<sequence length="255" mass="27642">MKVEKGLISLLIRGFQGVFAIVSLGLAATYLSGVGFNVDTISFIVATSVLTLLYLGYILVVVPRGINGQSPSLVILIGDTIFLIFYLAAWAAIASAFPTTCNFPIPFYYSSRYTSSTCRAAQALLPFTLFNWVLFVASLVLFLIYSYIPEVKNLGFKNGVKFSEYYWGCIYPSVDGEARKKWFGTWCSKSTAAAGTTVEESEAAHDDEQISSCEDKGTTANDDEANVGITSKDNDVQVDTAPSDKAPSTDEANAK</sequence>
<gene>
    <name evidence="8" type="ORF">KGF56_002444</name>
</gene>
<feature type="transmembrane region" description="Helical" evidence="6">
    <location>
        <begin position="73"/>
        <end position="97"/>
    </location>
</feature>
<dbReference type="GO" id="GO:0016020">
    <property type="term" value="C:membrane"/>
    <property type="evidence" value="ECO:0007669"/>
    <property type="project" value="UniProtKB-SubCell"/>
</dbReference>
<proteinExistence type="predicted"/>
<feature type="transmembrane region" description="Helical" evidence="6">
    <location>
        <begin position="40"/>
        <end position="61"/>
    </location>
</feature>
<dbReference type="EMBL" id="JAHUZD010000087">
    <property type="protein sequence ID" value="KAI3404741.2"/>
    <property type="molecule type" value="Genomic_DNA"/>
</dbReference>
<evidence type="ECO:0000256" key="4">
    <source>
        <dbReference type="ARBA" id="ARBA00023136"/>
    </source>
</evidence>
<evidence type="ECO:0000256" key="6">
    <source>
        <dbReference type="SAM" id="Phobius"/>
    </source>
</evidence>
<evidence type="ECO:0000313" key="9">
    <source>
        <dbReference type="Proteomes" id="UP001202479"/>
    </source>
</evidence>
<feature type="region of interest" description="Disordered" evidence="5">
    <location>
        <begin position="198"/>
        <end position="255"/>
    </location>
</feature>
<evidence type="ECO:0000256" key="2">
    <source>
        <dbReference type="ARBA" id="ARBA00022692"/>
    </source>
</evidence>
<evidence type="ECO:0000256" key="5">
    <source>
        <dbReference type="SAM" id="MobiDB-lite"/>
    </source>
</evidence>
<keyword evidence="9" id="KW-1185">Reference proteome</keyword>
<keyword evidence="3 6" id="KW-1133">Transmembrane helix</keyword>
<dbReference type="PANTHER" id="PTHR37451:SF1">
    <property type="entry name" value="MARVEL DOMAIN-CONTAINING PROTEIN"/>
    <property type="match status" value="1"/>
</dbReference>
<organism evidence="8 9">
    <name type="scientific">Candida oxycetoniae</name>
    <dbReference type="NCBI Taxonomy" id="497107"/>
    <lineage>
        <taxon>Eukaryota</taxon>
        <taxon>Fungi</taxon>
        <taxon>Dikarya</taxon>
        <taxon>Ascomycota</taxon>
        <taxon>Saccharomycotina</taxon>
        <taxon>Pichiomycetes</taxon>
        <taxon>Debaryomycetaceae</taxon>
        <taxon>Candida/Lodderomyces clade</taxon>
        <taxon>Candida</taxon>
    </lineage>
</organism>